<dbReference type="Proteomes" id="UP000234639">
    <property type="component" value="Unassembled WGS sequence"/>
</dbReference>
<keyword evidence="8 12" id="KW-0030">Aminoacyl-tRNA synthetase</keyword>
<accession>A0A2I1N9K7</accession>
<dbReference type="FunFam" id="3.30.930.10:FF:000065">
    <property type="entry name" value="Proline--tRNA ligase"/>
    <property type="match status" value="1"/>
</dbReference>
<evidence type="ECO:0000256" key="2">
    <source>
        <dbReference type="ARBA" id="ARBA00011738"/>
    </source>
</evidence>
<comment type="function">
    <text evidence="10 12">Catalyzes the attachment of proline to tRNA(Pro) in a two-step reaction: proline is first activated by ATP to form Pro-AMP and then transferred to the acceptor end of tRNA(Pro). As ProRS can inadvertently accommodate and process non-cognate amino acids such as alanine and cysteine, to avoid such errors it has two additional distinct editing activities against alanine. One activity is designated as 'pretransfer' editing and involves the tRNA(Pro)-independent hydrolysis of activated Ala-AMP. The other activity is designated 'posttransfer' editing and involves deacylation of mischarged Ala-tRNA(Pro). The misacylated Cys-tRNA(Pro) is not edited by ProRS.</text>
</comment>
<dbReference type="PANTHER" id="PTHR42753">
    <property type="entry name" value="MITOCHONDRIAL RIBOSOME PROTEIN L39/PROLYL-TRNA LIGASE FAMILY MEMBER"/>
    <property type="match status" value="1"/>
</dbReference>
<comment type="similarity">
    <text evidence="11 12">Belongs to the class-II aminoacyl-tRNA synthetase family. ProS type 1 subfamily.</text>
</comment>
<dbReference type="SUPFAM" id="SSF55681">
    <property type="entry name" value="Class II aaRS and biotin synthetases"/>
    <property type="match status" value="1"/>
</dbReference>
<dbReference type="SUPFAM" id="SSF55826">
    <property type="entry name" value="YbaK/ProRS associated domain"/>
    <property type="match status" value="1"/>
</dbReference>
<dbReference type="GO" id="GO:0005524">
    <property type="term" value="F:ATP binding"/>
    <property type="evidence" value="ECO:0007669"/>
    <property type="project" value="UniProtKB-UniRule"/>
</dbReference>
<gene>
    <name evidence="12" type="primary">proS</name>
    <name evidence="14" type="ORF">CYJ41_06500</name>
</gene>
<evidence type="ECO:0000256" key="5">
    <source>
        <dbReference type="ARBA" id="ARBA00022741"/>
    </source>
</evidence>
<keyword evidence="7 12" id="KW-0648">Protein biosynthesis</keyword>
<dbReference type="EC" id="6.1.1.15" evidence="12"/>
<comment type="domain">
    <text evidence="12">Consists of three domains: the N-terminal catalytic domain, the editing domain and the C-terminal anticodon-binding domain.</text>
</comment>
<dbReference type="InterPro" id="IPR007214">
    <property type="entry name" value="YbaK/aa-tRNA-synth-assoc-dom"/>
</dbReference>
<dbReference type="InterPro" id="IPR004154">
    <property type="entry name" value="Anticodon-bd"/>
</dbReference>
<comment type="caution">
    <text evidence="14">The sequence shown here is derived from an EMBL/GenBank/DDBJ whole genome shotgun (WGS) entry which is preliminary data.</text>
</comment>
<evidence type="ECO:0000256" key="10">
    <source>
        <dbReference type="ARBA" id="ARBA00053664"/>
    </source>
</evidence>
<dbReference type="Gene3D" id="3.30.930.10">
    <property type="entry name" value="Bira Bifunctional Protein, Domain 2"/>
    <property type="match status" value="2"/>
</dbReference>
<dbReference type="AlphaFoldDB" id="A0A2I1N9K7"/>
<dbReference type="InterPro" id="IPR033730">
    <property type="entry name" value="ProRS_core_prok"/>
</dbReference>
<dbReference type="GO" id="GO:0002161">
    <property type="term" value="F:aminoacyl-tRNA deacylase activity"/>
    <property type="evidence" value="ECO:0007669"/>
    <property type="project" value="InterPro"/>
</dbReference>
<evidence type="ECO:0000256" key="11">
    <source>
        <dbReference type="ARBA" id="ARBA00060755"/>
    </source>
</evidence>
<dbReference type="InterPro" id="IPR036621">
    <property type="entry name" value="Anticodon-bd_dom_sf"/>
</dbReference>
<keyword evidence="6 12" id="KW-0067">ATP-binding</keyword>
<name>A0A2I1N9K7_9BACT</name>
<dbReference type="RefSeq" id="WP_101637464.1">
    <property type="nucleotide sequence ID" value="NZ_PKHU01000005.1"/>
</dbReference>
<keyword evidence="5 12" id="KW-0547">Nucleotide-binding</keyword>
<dbReference type="EMBL" id="PKHU01000005">
    <property type="protein sequence ID" value="PKZ29074.1"/>
    <property type="molecule type" value="Genomic_DNA"/>
</dbReference>
<evidence type="ECO:0000259" key="13">
    <source>
        <dbReference type="PROSITE" id="PS50862"/>
    </source>
</evidence>
<dbReference type="Gene3D" id="3.40.50.800">
    <property type="entry name" value="Anticodon-binding domain"/>
    <property type="match status" value="1"/>
</dbReference>
<dbReference type="CDD" id="cd00861">
    <property type="entry name" value="ProRS_anticodon_short"/>
    <property type="match status" value="1"/>
</dbReference>
<dbReference type="InterPro" id="IPR002316">
    <property type="entry name" value="Pro-tRNA-ligase_IIa"/>
</dbReference>
<dbReference type="InterPro" id="IPR044140">
    <property type="entry name" value="ProRS_anticodon_short"/>
</dbReference>
<dbReference type="InterPro" id="IPR004500">
    <property type="entry name" value="Pro-tRNA-synth_IIa_bac-type"/>
</dbReference>
<evidence type="ECO:0000256" key="12">
    <source>
        <dbReference type="HAMAP-Rule" id="MF_01569"/>
    </source>
</evidence>
<dbReference type="InterPro" id="IPR050062">
    <property type="entry name" value="Pro-tRNA_synthetase"/>
</dbReference>
<dbReference type="Pfam" id="PF00587">
    <property type="entry name" value="tRNA-synt_2b"/>
    <property type="match status" value="1"/>
</dbReference>
<proteinExistence type="inferred from homology"/>
<evidence type="ECO:0000256" key="8">
    <source>
        <dbReference type="ARBA" id="ARBA00023146"/>
    </source>
</evidence>
<evidence type="ECO:0000256" key="9">
    <source>
        <dbReference type="ARBA" id="ARBA00047671"/>
    </source>
</evidence>
<evidence type="ECO:0000256" key="7">
    <source>
        <dbReference type="ARBA" id="ARBA00022917"/>
    </source>
</evidence>
<dbReference type="InterPro" id="IPR002314">
    <property type="entry name" value="aa-tRNA-synt_IIb"/>
</dbReference>
<keyword evidence="4 12" id="KW-0436">Ligase</keyword>
<evidence type="ECO:0000256" key="3">
    <source>
        <dbReference type="ARBA" id="ARBA00022490"/>
    </source>
</evidence>
<dbReference type="CDD" id="cd04334">
    <property type="entry name" value="ProRS-INS"/>
    <property type="match status" value="1"/>
</dbReference>
<comment type="subcellular location">
    <subcellularLocation>
        <location evidence="1 12">Cytoplasm</location>
    </subcellularLocation>
</comment>
<dbReference type="NCBIfam" id="NF006625">
    <property type="entry name" value="PRK09194.1"/>
    <property type="match status" value="1"/>
</dbReference>
<evidence type="ECO:0000256" key="6">
    <source>
        <dbReference type="ARBA" id="ARBA00022840"/>
    </source>
</evidence>
<reference evidence="14 15" key="1">
    <citation type="submission" date="2017-12" db="EMBL/GenBank/DDBJ databases">
        <title>Phylogenetic diversity of female urinary microbiome.</title>
        <authorList>
            <person name="Thomas-White K."/>
            <person name="Wolfe A.J."/>
        </authorList>
    </citation>
    <scope>NUCLEOTIDE SEQUENCE [LARGE SCALE GENOMIC DNA]</scope>
    <source>
        <strain evidence="14 15">UMB0112</strain>
    </source>
</reference>
<dbReference type="HAMAP" id="MF_01569">
    <property type="entry name" value="Pro_tRNA_synth_type1"/>
    <property type="match status" value="1"/>
</dbReference>
<dbReference type="Pfam" id="PF03129">
    <property type="entry name" value="HGTP_anticodon"/>
    <property type="match status" value="1"/>
</dbReference>
<dbReference type="GO" id="GO:0006433">
    <property type="term" value="P:prolyl-tRNA aminoacylation"/>
    <property type="evidence" value="ECO:0007669"/>
    <property type="project" value="UniProtKB-UniRule"/>
</dbReference>
<keyword evidence="3 12" id="KW-0963">Cytoplasm</keyword>
<comment type="subunit">
    <text evidence="2 12">Homodimer.</text>
</comment>
<dbReference type="Pfam" id="PF04073">
    <property type="entry name" value="tRNA_edit"/>
    <property type="match status" value="1"/>
</dbReference>
<organism evidence="14 15">
    <name type="scientific">Campylobacter ureolyticus</name>
    <dbReference type="NCBI Taxonomy" id="827"/>
    <lineage>
        <taxon>Bacteria</taxon>
        <taxon>Pseudomonadati</taxon>
        <taxon>Campylobacterota</taxon>
        <taxon>Epsilonproteobacteria</taxon>
        <taxon>Campylobacterales</taxon>
        <taxon>Campylobacteraceae</taxon>
        <taxon>Campylobacter</taxon>
    </lineage>
</organism>
<feature type="domain" description="Aminoacyl-transfer RNA synthetases class-II family profile" evidence="13">
    <location>
        <begin position="38"/>
        <end position="474"/>
    </location>
</feature>
<dbReference type="InterPro" id="IPR036754">
    <property type="entry name" value="YbaK/aa-tRNA-synt-asso_dom_sf"/>
</dbReference>
<sequence>MKFSKFFIPTTKEAPKDAVLQSHIYLIRAGFINQNGSGLYDLLPLGKMVYDNIYNVIKEEMDKSGAIQVNFSVVTPADFWKESGRFNVYGKELLRFKDRKENDFVISPTNEESAVNMVKNKITSYKQLPLNIYQINTKFRDEARPRFGLLRGREFVMKDGYSFHASTEDLDKEFDNMYKTYTSIFTKLGLNFRAVEADSGAIGGSGSKEFMVLADSGEDDILVCESCKYAANIEAAKRKPKTCNNLPPQSSMMSKFHTPNLKTIDEVANLFKVDKFYTIKAIIKKAKFEDDSSKIVVFFIRGCDELQEVKALNACCALELMDASQEEIEEAGLVAGFCGPAKLPKDILFFIDNELKDQKEMIVGANEKDYHIIGFSVSSFKDERFKDLVAVNEGDCCPKCGAILKKTKGIEAGHIFKLGQKYSKPMSATFLDKNGKTVPFFMGCYGIGVTRLIAIAVQSSHDEKGIIWNEKIAPFKLQIIISNIKDENQVDFADEIYEKCENLGIKTILDDRDERFGVKMNDYELIGFPYALIVGKNLANGEVEFIKRDGLIKEKISKNEALNKIKEILL</sequence>
<dbReference type="FunFam" id="3.30.930.10:FF:000066">
    <property type="entry name" value="Proline--tRNA ligase"/>
    <property type="match status" value="1"/>
</dbReference>
<dbReference type="InterPro" id="IPR023717">
    <property type="entry name" value="Pro-tRNA-Synthase_IIa_type1"/>
</dbReference>
<protein>
    <recommendedName>
        <fullName evidence="12">Proline--tRNA ligase</fullName>
        <ecNumber evidence="12">6.1.1.15</ecNumber>
    </recommendedName>
    <alternativeName>
        <fullName evidence="12">Prolyl-tRNA synthetase</fullName>
        <shortName evidence="12">ProRS</shortName>
    </alternativeName>
</protein>
<dbReference type="CDD" id="cd00779">
    <property type="entry name" value="ProRS_core_prok"/>
    <property type="match status" value="1"/>
</dbReference>
<evidence type="ECO:0000256" key="4">
    <source>
        <dbReference type="ARBA" id="ARBA00022598"/>
    </source>
</evidence>
<dbReference type="NCBIfam" id="TIGR00409">
    <property type="entry name" value="proS_fam_II"/>
    <property type="match status" value="1"/>
</dbReference>
<evidence type="ECO:0000313" key="14">
    <source>
        <dbReference type="EMBL" id="PKZ29074.1"/>
    </source>
</evidence>
<dbReference type="InterPro" id="IPR006195">
    <property type="entry name" value="aa-tRNA-synth_II"/>
</dbReference>
<dbReference type="GO" id="GO:0005829">
    <property type="term" value="C:cytosol"/>
    <property type="evidence" value="ECO:0007669"/>
    <property type="project" value="TreeGrafter"/>
</dbReference>
<comment type="catalytic activity">
    <reaction evidence="9 12">
        <text>tRNA(Pro) + L-proline + ATP = L-prolyl-tRNA(Pro) + AMP + diphosphate</text>
        <dbReference type="Rhea" id="RHEA:14305"/>
        <dbReference type="Rhea" id="RHEA-COMP:9700"/>
        <dbReference type="Rhea" id="RHEA-COMP:9702"/>
        <dbReference type="ChEBI" id="CHEBI:30616"/>
        <dbReference type="ChEBI" id="CHEBI:33019"/>
        <dbReference type="ChEBI" id="CHEBI:60039"/>
        <dbReference type="ChEBI" id="CHEBI:78442"/>
        <dbReference type="ChEBI" id="CHEBI:78532"/>
        <dbReference type="ChEBI" id="CHEBI:456215"/>
        <dbReference type="EC" id="6.1.1.15"/>
    </reaction>
</comment>
<evidence type="ECO:0000313" key="15">
    <source>
        <dbReference type="Proteomes" id="UP000234639"/>
    </source>
</evidence>
<evidence type="ECO:0000256" key="1">
    <source>
        <dbReference type="ARBA" id="ARBA00004496"/>
    </source>
</evidence>
<dbReference type="InterPro" id="IPR045864">
    <property type="entry name" value="aa-tRNA-synth_II/BPL/LPL"/>
</dbReference>
<dbReference type="PROSITE" id="PS50862">
    <property type="entry name" value="AA_TRNA_LIGASE_II"/>
    <property type="match status" value="1"/>
</dbReference>
<dbReference type="GO" id="GO:0004827">
    <property type="term" value="F:proline-tRNA ligase activity"/>
    <property type="evidence" value="ECO:0007669"/>
    <property type="project" value="UniProtKB-UniRule"/>
</dbReference>
<dbReference type="PANTHER" id="PTHR42753:SF2">
    <property type="entry name" value="PROLINE--TRNA LIGASE"/>
    <property type="match status" value="1"/>
</dbReference>
<dbReference type="SUPFAM" id="SSF52954">
    <property type="entry name" value="Class II aaRS ABD-related"/>
    <property type="match status" value="1"/>
</dbReference>
<dbReference type="PRINTS" id="PR01046">
    <property type="entry name" value="TRNASYNTHPRO"/>
</dbReference>